<dbReference type="SUPFAM" id="SSF161084">
    <property type="entry name" value="MAPEG domain-like"/>
    <property type="match status" value="1"/>
</dbReference>
<evidence type="ECO:0000256" key="4">
    <source>
        <dbReference type="ARBA" id="ARBA00023136"/>
    </source>
</evidence>
<comment type="subcellular location">
    <subcellularLocation>
        <location evidence="1">Membrane</location>
    </subcellularLocation>
</comment>
<evidence type="ECO:0000256" key="3">
    <source>
        <dbReference type="ARBA" id="ARBA00022989"/>
    </source>
</evidence>
<protein>
    <submittedName>
        <fullName evidence="6">MAPEG family protein</fullName>
    </submittedName>
</protein>
<keyword evidence="7" id="KW-1185">Reference proteome</keyword>
<dbReference type="Pfam" id="PF01124">
    <property type="entry name" value="MAPEG"/>
    <property type="match status" value="1"/>
</dbReference>
<dbReference type="EMBL" id="FXZK01000010">
    <property type="protein sequence ID" value="SMY09478.1"/>
    <property type="molecule type" value="Genomic_DNA"/>
</dbReference>
<keyword evidence="2 5" id="KW-0812">Transmembrane</keyword>
<dbReference type="InterPro" id="IPR023352">
    <property type="entry name" value="MAPEG-like_dom_sf"/>
</dbReference>
<accession>A0A238LIM5</accession>
<organism evidence="6 7">
    <name type="scientific">Flavimaricola marinus</name>
    <dbReference type="NCBI Taxonomy" id="1819565"/>
    <lineage>
        <taxon>Bacteria</taxon>
        <taxon>Pseudomonadati</taxon>
        <taxon>Pseudomonadota</taxon>
        <taxon>Alphaproteobacteria</taxon>
        <taxon>Rhodobacterales</taxon>
        <taxon>Paracoccaceae</taxon>
        <taxon>Flavimaricola</taxon>
    </lineage>
</organism>
<feature type="transmembrane region" description="Helical" evidence="5">
    <location>
        <begin position="119"/>
        <end position="138"/>
    </location>
</feature>
<proteinExistence type="predicted"/>
<dbReference type="InterPro" id="IPR001129">
    <property type="entry name" value="Membr-assoc_MAPEG"/>
</dbReference>
<evidence type="ECO:0000256" key="5">
    <source>
        <dbReference type="SAM" id="Phobius"/>
    </source>
</evidence>
<keyword evidence="4 5" id="KW-0472">Membrane</keyword>
<dbReference type="RefSeq" id="WP_093993666.1">
    <property type="nucleotide sequence ID" value="NZ_FXZK01000010.1"/>
</dbReference>
<dbReference type="AlphaFoldDB" id="A0A238LIM5"/>
<name>A0A238LIM5_9RHOB</name>
<dbReference type="Gene3D" id="1.20.120.550">
    <property type="entry name" value="Membrane associated eicosanoid/glutathione metabolism-like domain"/>
    <property type="match status" value="1"/>
</dbReference>
<evidence type="ECO:0000313" key="7">
    <source>
        <dbReference type="Proteomes" id="UP000201613"/>
    </source>
</evidence>
<evidence type="ECO:0000256" key="1">
    <source>
        <dbReference type="ARBA" id="ARBA00004370"/>
    </source>
</evidence>
<feature type="transmembrane region" description="Helical" evidence="5">
    <location>
        <begin position="91"/>
        <end position="113"/>
    </location>
</feature>
<sequence length="139" mass="15025">MTGLPTELIVLTILALLAASMWMPYVIGVARLPEAAGEADGFTRPADLRSLPAWIHRAHRAHLNLIEQFVPFAVLVLLLDRANGFSALTAWTTIAFLGLRIAHAAGMISGLALFPLRSILFNLGWLCCLILGYAVFAAT</sequence>
<dbReference type="Proteomes" id="UP000201613">
    <property type="component" value="Unassembled WGS sequence"/>
</dbReference>
<dbReference type="OrthoDB" id="7743618at2"/>
<reference evidence="6 7" key="1">
    <citation type="submission" date="2017-05" db="EMBL/GenBank/DDBJ databases">
        <authorList>
            <person name="Song R."/>
            <person name="Chenine A.L."/>
            <person name="Ruprecht R.M."/>
        </authorList>
    </citation>
    <scope>NUCLEOTIDE SEQUENCE [LARGE SCALE GENOMIC DNA]</scope>
    <source>
        <strain evidence="6 7">CECT 8899</strain>
    </source>
</reference>
<evidence type="ECO:0000256" key="2">
    <source>
        <dbReference type="ARBA" id="ARBA00022692"/>
    </source>
</evidence>
<evidence type="ECO:0000313" key="6">
    <source>
        <dbReference type="EMBL" id="SMY09478.1"/>
    </source>
</evidence>
<gene>
    <name evidence="6" type="ORF">LOM8899_03645</name>
</gene>
<dbReference type="GO" id="GO:0016020">
    <property type="term" value="C:membrane"/>
    <property type="evidence" value="ECO:0007669"/>
    <property type="project" value="UniProtKB-SubCell"/>
</dbReference>
<keyword evidence="3 5" id="KW-1133">Transmembrane helix</keyword>